<feature type="non-terminal residue" evidence="2">
    <location>
        <position position="1"/>
    </location>
</feature>
<reference evidence="2" key="1">
    <citation type="journal article" date="2023" name="PLoS Negl. Trop. Dis.">
        <title>A genome sequence for Biomphalaria pfeifferi, the major vector snail for the human-infecting parasite Schistosoma mansoni.</title>
        <authorList>
            <person name="Bu L."/>
            <person name="Lu L."/>
            <person name="Laidemitt M.R."/>
            <person name="Zhang S.M."/>
            <person name="Mutuku M."/>
            <person name="Mkoji G."/>
            <person name="Steinauer M."/>
            <person name="Loker E.S."/>
        </authorList>
    </citation>
    <scope>NUCLEOTIDE SEQUENCE</scope>
    <source>
        <strain evidence="2">KasaAsao</strain>
    </source>
</reference>
<dbReference type="AlphaFoldDB" id="A0AAD8B981"/>
<evidence type="ECO:0000256" key="1">
    <source>
        <dbReference type="SAM" id="Phobius"/>
    </source>
</evidence>
<comment type="caution">
    <text evidence="2">The sequence shown here is derived from an EMBL/GenBank/DDBJ whole genome shotgun (WGS) entry which is preliminary data.</text>
</comment>
<protein>
    <submittedName>
        <fullName evidence="2">Uncharacterized protein</fullName>
    </submittedName>
</protein>
<reference evidence="2" key="2">
    <citation type="submission" date="2023-04" db="EMBL/GenBank/DDBJ databases">
        <authorList>
            <person name="Bu L."/>
            <person name="Lu L."/>
            <person name="Laidemitt M.R."/>
            <person name="Zhang S.M."/>
            <person name="Mutuku M."/>
            <person name="Mkoji G."/>
            <person name="Steinauer M."/>
            <person name="Loker E.S."/>
        </authorList>
    </citation>
    <scope>NUCLEOTIDE SEQUENCE</scope>
    <source>
        <strain evidence="2">KasaAsao</strain>
        <tissue evidence="2">Whole Snail</tissue>
    </source>
</reference>
<accession>A0AAD8B981</accession>
<keyword evidence="3" id="KW-1185">Reference proteome</keyword>
<dbReference type="EMBL" id="JASAOG010000116">
    <property type="protein sequence ID" value="KAK0050261.1"/>
    <property type="molecule type" value="Genomic_DNA"/>
</dbReference>
<proteinExistence type="predicted"/>
<dbReference type="Proteomes" id="UP001233172">
    <property type="component" value="Unassembled WGS sequence"/>
</dbReference>
<name>A0AAD8B981_BIOPF</name>
<gene>
    <name evidence="2" type="ORF">Bpfe_020322</name>
</gene>
<evidence type="ECO:0000313" key="3">
    <source>
        <dbReference type="Proteomes" id="UP001233172"/>
    </source>
</evidence>
<sequence>IILVVLSGTNHTTIFLALGCVLIVLPVLVLLGVIALCFNKKRLPCNKQKHQSAQTIQVAVVDTGSSDEYR</sequence>
<keyword evidence="1" id="KW-0812">Transmembrane</keyword>
<evidence type="ECO:0000313" key="2">
    <source>
        <dbReference type="EMBL" id="KAK0050261.1"/>
    </source>
</evidence>
<keyword evidence="1" id="KW-0472">Membrane</keyword>
<organism evidence="2 3">
    <name type="scientific">Biomphalaria pfeifferi</name>
    <name type="common">Bloodfluke planorb</name>
    <name type="synonym">Freshwater snail</name>
    <dbReference type="NCBI Taxonomy" id="112525"/>
    <lineage>
        <taxon>Eukaryota</taxon>
        <taxon>Metazoa</taxon>
        <taxon>Spiralia</taxon>
        <taxon>Lophotrochozoa</taxon>
        <taxon>Mollusca</taxon>
        <taxon>Gastropoda</taxon>
        <taxon>Heterobranchia</taxon>
        <taxon>Euthyneura</taxon>
        <taxon>Panpulmonata</taxon>
        <taxon>Hygrophila</taxon>
        <taxon>Lymnaeoidea</taxon>
        <taxon>Planorbidae</taxon>
        <taxon>Biomphalaria</taxon>
    </lineage>
</organism>
<keyword evidence="1" id="KW-1133">Transmembrane helix</keyword>
<feature type="transmembrane region" description="Helical" evidence="1">
    <location>
        <begin position="14"/>
        <end position="38"/>
    </location>
</feature>